<evidence type="ECO:0000256" key="6">
    <source>
        <dbReference type="SAM" id="MobiDB-lite"/>
    </source>
</evidence>
<dbReference type="OrthoDB" id="9810293at2"/>
<keyword evidence="2 4" id="KW-0689">Ribosomal protein</keyword>
<feature type="compositionally biased region" description="Basic residues" evidence="6">
    <location>
        <begin position="30"/>
        <end position="39"/>
    </location>
</feature>
<dbReference type="PANTHER" id="PTHR12934">
    <property type="entry name" value="50S RIBOSOMAL PROTEIN L15"/>
    <property type="match status" value="1"/>
</dbReference>
<dbReference type="PROSITE" id="PS00475">
    <property type="entry name" value="RIBOSOMAL_L15"/>
    <property type="match status" value="1"/>
</dbReference>
<dbReference type="InterPro" id="IPR030878">
    <property type="entry name" value="Ribosomal_uL15"/>
</dbReference>
<feature type="compositionally biased region" description="Basic and acidic residues" evidence="6">
    <location>
        <begin position="44"/>
        <end position="53"/>
    </location>
</feature>
<accession>A0A511RKY2</accession>
<dbReference type="InterPro" id="IPR005749">
    <property type="entry name" value="Ribosomal_uL15_bac-type"/>
</dbReference>
<evidence type="ECO:0000256" key="1">
    <source>
        <dbReference type="ARBA" id="ARBA00007320"/>
    </source>
</evidence>
<dbReference type="GO" id="GO:0019843">
    <property type="term" value="F:rRNA binding"/>
    <property type="evidence" value="ECO:0007669"/>
    <property type="project" value="UniProtKB-UniRule"/>
</dbReference>
<keyword evidence="4" id="KW-0699">rRNA-binding</keyword>
<dbReference type="GO" id="GO:0022625">
    <property type="term" value="C:cytosolic large ribosomal subunit"/>
    <property type="evidence" value="ECO:0007669"/>
    <property type="project" value="TreeGrafter"/>
</dbReference>
<sequence length="161" mass="17119">MKVTDLKPNPGATKRKKRVGRGTSSGHGKTATRGHKGQKSRSGGLKDPRRFEGGRSTLIMRLPKRGMRGQVPGAIRRPEYQTVNLGRLVERFPEGGEVTPELMAKAGLIRKAGGLVKVLAHGEVTVALKVHAHKFSKSAAEKLAAAGGEALTLEAEPGEEA</sequence>
<evidence type="ECO:0000313" key="9">
    <source>
        <dbReference type="Proteomes" id="UP000321827"/>
    </source>
</evidence>
<evidence type="ECO:0000256" key="4">
    <source>
        <dbReference type="HAMAP-Rule" id="MF_01341"/>
    </source>
</evidence>
<dbReference type="SUPFAM" id="SSF52080">
    <property type="entry name" value="Ribosomal proteins L15p and L18e"/>
    <property type="match status" value="1"/>
</dbReference>
<dbReference type="GO" id="GO:0006412">
    <property type="term" value="P:translation"/>
    <property type="evidence" value="ECO:0007669"/>
    <property type="project" value="UniProtKB-UniRule"/>
</dbReference>
<dbReference type="RefSeq" id="WP_147147887.1">
    <property type="nucleotide sequence ID" value="NZ_BJXN01000011.1"/>
</dbReference>
<feature type="domain" description="Large ribosomal subunit protein uL15/eL18" evidence="7">
    <location>
        <begin position="82"/>
        <end position="150"/>
    </location>
</feature>
<dbReference type="InterPro" id="IPR001196">
    <property type="entry name" value="Ribosomal_uL15_CS"/>
</dbReference>
<keyword evidence="4" id="KW-0694">RNA-binding</keyword>
<protein>
    <recommendedName>
        <fullName evidence="4">Large ribosomal subunit protein uL15</fullName>
    </recommendedName>
</protein>
<comment type="caution">
    <text evidence="8">The sequence shown here is derived from an EMBL/GenBank/DDBJ whole genome shotgun (WGS) entry which is preliminary data.</text>
</comment>
<dbReference type="InterPro" id="IPR021131">
    <property type="entry name" value="Ribosomal_uL15/eL18"/>
</dbReference>
<feature type="region of interest" description="Disordered" evidence="6">
    <location>
        <begin position="1"/>
        <end position="74"/>
    </location>
</feature>
<keyword evidence="3 4" id="KW-0687">Ribonucleoprotein</keyword>
<reference evidence="8 9" key="1">
    <citation type="submission" date="2019-07" db="EMBL/GenBank/DDBJ databases">
        <title>Whole genome shotgun sequence of Oceanithermus desulfurans NBRC 100063.</title>
        <authorList>
            <person name="Hosoyama A."/>
            <person name="Uohara A."/>
            <person name="Ohji S."/>
            <person name="Ichikawa N."/>
        </authorList>
    </citation>
    <scope>NUCLEOTIDE SEQUENCE [LARGE SCALE GENOMIC DNA]</scope>
    <source>
        <strain evidence="8 9">NBRC 100063</strain>
    </source>
</reference>
<dbReference type="NCBIfam" id="TIGR01071">
    <property type="entry name" value="rplO_bact"/>
    <property type="match status" value="1"/>
</dbReference>
<dbReference type="InterPro" id="IPR036227">
    <property type="entry name" value="Ribosomal_uL15/eL18_sf"/>
</dbReference>
<evidence type="ECO:0000256" key="5">
    <source>
        <dbReference type="RuleBase" id="RU003888"/>
    </source>
</evidence>
<dbReference type="PANTHER" id="PTHR12934:SF11">
    <property type="entry name" value="LARGE RIBOSOMAL SUBUNIT PROTEIN UL15M"/>
    <property type="match status" value="1"/>
</dbReference>
<evidence type="ECO:0000256" key="3">
    <source>
        <dbReference type="ARBA" id="ARBA00023274"/>
    </source>
</evidence>
<gene>
    <name evidence="4 8" type="primary">rplO</name>
    <name evidence="8" type="ORF">ODE01S_17190</name>
</gene>
<name>A0A511RKY2_9DEIN</name>
<evidence type="ECO:0000259" key="7">
    <source>
        <dbReference type="Pfam" id="PF00828"/>
    </source>
</evidence>
<organism evidence="8 9">
    <name type="scientific">Oceanithermus desulfurans NBRC 100063</name>
    <dbReference type="NCBI Taxonomy" id="1227550"/>
    <lineage>
        <taxon>Bacteria</taxon>
        <taxon>Thermotogati</taxon>
        <taxon>Deinococcota</taxon>
        <taxon>Deinococci</taxon>
        <taxon>Thermales</taxon>
        <taxon>Thermaceae</taxon>
        <taxon>Oceanithermus</taxon>
    </lineage>
</organism>
<dbReference type="Gene3D" id="3.100.10.10">
    <property type="match status" value="1"/>
</dbReference>
<evidence type="ECO:0000256" key="2">
    <source>
        <dbReference type="ARBA" id="ARBA00022980"/>
    </source>
</evidence>
<dbReference type="HAMAP" id="MF_01341">
    <property type="entry name" value="Ribosomal_uL15"/>
    <property type="match status" value="1"/>
</dbReference>
<dbReference type="Proteomes" id="UP000321827">
    <property type="component" value="Unassembled WGS sequence"/>
</dbReference>
<dbReference type="Pfam" id="PF00828">
    <property type="entry name" value="Ribosomal_L27A"/>
    <property type="match status" value="1"/>
</dbReference>
<dbReference type="AlphaFoldDB" id="A0A511RKY2"/>
<dbReference type="GO" id="GO:0003735">
    <property type="term" value="F:structural constituent of ribosome"/>
    <property type="evidence" value="ECO:0007669"/>
    <property type="project" value="InterPro"/>
</dbReference>
<comment type="similarity">
    <text evidence="1 4 5">Belongs to the universal ribosomal protein uL15 family.</text>
</comment>
<comment type="subunit">
    <text evidence="4">Part of the 50S ribosomal subunit.</text>
</comment>
<comment type="function">
    <text evidence="4">Binds to the 23S rRNA.</text>
</comment>
<evidence type="ECO:0000313" key="8">
    <source>
        <dbReference type="EMBL" id="GEM90285.1"/>
    </source>
</evidence>
<proteinExistence type="inferred from homology"/>
<dbReference type="EMBL" id="BJXN01000011">
    <property type="protein sequence ID" value="GEM90285.1"/>
    <property type="molecule type" value="Genomic_DNA"/>
</dbReference>